<organism evidence="2 3">
    <name type="scientific">Pseudooceanicola nitratireducens</name>
    <dbReference type="NCBI Taxonomy" id="517719"/>
    <lineage>
        <taxon>Bacteria</taxon>
        <taxon>Pseudomonadati</taxon>
        <taxon>Pseudomonadota</taxon>
        <taxon>Alphaproteobacteria</taxon>
        <taxon>Rhodobacterales</taxon>
        <taxon>Paracoccaceae</taxon>
        <taxon>Pseudooceanicola</taxon>
    </lineage>
</organism>
<dbReference type="Proteomes" id="UP000231644">
    <property type="component" value="Unassembled WGS sequence"/>
</dbReference>
<keyword evidence="3" id="KW-1185">Reference proteome</keyword>
<proteinExistence type="predicted"/>
<keyword evidence="1" id="KW-0732">Signal</keyword>
<evidence type="ECO:0000313" key="2">
    <source>
        <dbReference type="EMBL" id="SFD23041.1"/>
    </source>
</evidence>
<dbReference type="RefSeq" id="WP_093454916.1">
    <property type="nucleotide sequence ID" value="NZ_FNZG01000007.1"/>
</dbReference>
<dbReference type="STRING" id="517719.SAMN05421762_3685"/>
<evidence type="ECO:0008006" key="4">
    <source>
        <dbReference type="Google" id="ProtNLM"/>
    </source>
</evidence>
<feature type="chain" id="PRO_5014178634" description="SmpA / OmlA family protein" evidence="1">
    <location>
        <begin position="26"/>
        <end position="94"/>
    </location>
</feature>
<sequence length="94" mass="9782">MRGSMLKQKMMVATALSLLAGCAIAPSGSSDPANAIGNVPESVVAMAAPDQNISTARLRPEDGCYWYEHSGPVEVTLLPLRTANGNPICAARPT</sequence>
<dbReference type="AlphaFoldDB" id="A0A1I1QLM7"/>
<dbReference type="OrthoDB" id="7659063at2"/>
<name>A0A1I1QLM7_9RHOB</name>
<gene>
    <name evidence="2" type="ORF">SAMN05421762_3685</name>
</gene>
<reference evidence="2 3" key="1">
    <citation type="submission" date="2016-10" db="EMBL/GenBank/DDBJ databases">
        <authorList>
            <person name="de Groot N.N."/>
        </authorList>
    </citation>
    <scope>NUCLEOTIDE SEQUENCE [LARGE SCALE GENOMIC DNA]</scope>
    <source>
        <strain evidence="2 3">DSM 29619</strain>
    </source>
</reference>
<accession>A0A1I1QLM7</accession>
<evidence type="ECO:0000313" key="3">
    <source>
        <dbReference type="Proteomes" id="UP000231644"/>
    </source>
</evidence>
<feature type="signal peptide" evidence="1">
    <location>
        <begin position="1"/>
        <end position="25"/>
    </location>
</feature>
<protein>
    <recommendedName>
        <fullName evidence="4">SmpA / OmlA family protein</fullName>
    </recommendedName>
</protein>
<dbReference type="GeneID" id="94367101"/>
<dbReference type="PROSITE" id="PS51257">
    <property type="entry name" value="PROKAR_LIPOPROTEIN"/>
    <property type="match status" value="1"/>
</dbReference>
<dbReference type="EMBL" id="FOLX01000005">
    <property type="protein sequence ID" value="SFD23041.1"/>
    <property type="molecule type" value="Genomic_DNA"/>
</dbReference>
<evidence type="ECO:0000256" key="1">
    <source>
        <dbReference type="SAM" id="SignalP"/>
    </source>
</evidence>